<evidence type="ECO:0000313" key="2">
    <source>
        <dbReference type="EMBL" id="ABY87431.1"/>
    </source>
</evidence>
<dbReference type="EMBL" id="EU244417">
    <property type="protein sequence ID" value="ABY87431.1"/>
    <property type="molecule type" value="mRNA"/>
</dbReference>
<feature type="non-terminal residue" evidence="2">
    <location>
        <position position="1"/>
    </location>
</feature>
<sequence length="85" mass="9462">VLQLTICLAEVVHGFCYLKQGLFPTDCLDTEYCCGIGKFKRCCRNGEVNNSPLIAGLFVGITFGLLIIGLAIFGCYWKFCRRSDD</sequence>
<accession>B3TKA2</accession>
<keyword evidence="1" id="KW-1133">Transmembrane helix</keyword>
<evidence type="ECO:0000256" key="1">
    <source>
        <dbReference type="SAM" id="Phobius"/>
    </source>
</evidence>
<proteinExistence type="evidence at transcript level"/>
<organism evidence="2">
    <name type="scientific">Haliotis diversicolor</name>
    <name type="common">Abalone</name>
    <name type="synonym">Sulculus diversicolor</name>
    <dbReference type="NCBI Taxonomy" id="36095"/>
    <lineage>
        <taxon>Eukaryota</taxon>
        <taxon>Metazoa</taxon>
        <taxon>Spiralia</taxon>
        <taxon>Lophotrochozoa</taxon>
        <taxon>Mollusca</taxon>
        <taxon>Gastropoda</taxon>
        <taxon>Vetigastropoda</taxon>
        <taxon>Lepetellida</taxon>
        <taxon>Haliotoidea</taxon>
        <taxon>Haliotidae</taxon>
        <taxon>Haliotis</taxon>
    </lineage>
</organism>
<keyword evidence="1" id="KW-0472">Membrane</keyword>
<reference evidence="2" key="2">
    <citation type="journal article" date="2008" name="Dev. Comp. Immunol.">
        <title>Identification of the up-regulated expression genes in hemocytes of variously colored abalone (Haliotis diversicolor Reeve, 1846) challenged with bacteria.</title>
        <authorList>
            <person name="Wang K.J."/>
            <person name="Ren H.L."/>
            <person name="Xu D.D."/>
            <person name="Cai L."/>
            <person name="Yang M."/>
        </authorList>
    </citation>
    <scope>NUCLEOTIDE SEQUENCE</scope>
</reference>
<dbReference type="AlphaFoldDB" id="B3TKA2"/>
<protein>
    <submittedName>
        <fullName evidence="2">Uncharacterized protein</fullName>
    </submittedName>
</protein>
<name>B3TKA2_HALDV</name>
<feature type="transmembrane region" description="Helical" evidence="1">
    <location>
        <begin position="54"/>
        <end position="77"/>
    </location>
</feature>
<keyword evidence="1" id="KW-0812">Transmembrane</keyword>
<reference evidence="2" key="1">
    <citation type="submission" date="2007-10" db="EMBL/GenBank/DDBJ databases">
        <authorList>
            <person name="Wang K.-J."/>
            <person name="Ren H.-L."/>
            <person name="Xu D.-D."/>
            <person name="Cai L."/>
            <person name="Lin Z.-Y."/>
            <person name="Yang M."/>
            <person name="Qiao K."/>
            <person name="Zhang N."/>
        </authorList>
    </citation>
    <scope>NUCLEOTIDE SEQUENCE</scope>
</reference>